<protein>
    <submittedName>
        <fullName evidence="1">Uncharacterized protein</fullName>
    </submittedName>
</protein>
<evidence type="ECO:0000313" key="1">
    <source>
        <dbReference type="EMBL" id="PWN49508.1"/>
    </source>
</evidence>
<name>A0ACD0NUH3_9BASI</name>
<sequence length="92" mass="9877">MYAHPGWGPGERRGDGGRRERGRVGERERGSSIACVKRDQHSPPPLISQASSRPSSPPSSLSYPSPCRSTSSLSACVHCILSLLLGEHNSHT</sequence>
<accession>A0ACD0NUH3</accession>
<organism evidence="1 2">
    <name type="scientific">Violaceomyces palustris</name>
    <dbReference type="NCBI Taxonomy" id="1673888"/>
    <lineage>
        <taxon>Eukaryota</taxon>
        <taxon>Fungi</taxon>
        <taxon>Dikarya</taxon>
        <taxon>Basidiomycota</taxon>
        <taxon>Ustilaginomycotina</taxon>
        <taxon>Ustilaginomycetes</taxon>
        <taxon>Violaceomycetales</taxon>
        <taxon>Violaceomycetaceae</taxon>
        <taxon>Violaceomyces</taxon>
    </lineage>
</organism>
<reference evidence="1 2" key="1">
    <citation type="journal article" date="2018" name="Mol. Biol. Evol.">
        <title>Broad Genomic Sampling Reveals a Smut Pathogenic Ancestry of the Fungal Clade Ustilaginomycotina.</title>
        <authorList>
            <person name="Kijpornyongpan T."/>
            <person name="Mondo S.J."/>
            <person name="Barry K."/>
            <person name="Sandor L."/>
            <person name="Lee J."/>
            <person name="Lipzen A."/>
            <person name="Pangilinan J."/>
            <person name="LaButti K."/>
            <person name="Hainaut M."/>
            <person name="Henrissat B."/>
            <person name="Grigoriev I.V."/>
            <person name="Spatafora J.W."/>
            <person name="Aime M.C."/>
        </authorList>
    </citation>
    <scope>NUCLEOTIDE SEQUENCE [LARGE SCALE GENOMIC DNA]</scope>
    <source>
        <strain evidence="1 2">SA 807</strain>
    </source>
</reference>
<gene>
    <name evidence="1" type="ORF">IE53DRAFT_140097</name>
</gene>
<evidence type="ECO:0000313" key="2">
    <source>
        <dbReference type="Proteomes" id="UP000245626"/>
    </source>
</evidence>
<keyword evidence="2" id="KW-1185">Reference proteome</keyword>
<proteinExistence type="predicted"/>
<dbReference type="EMBL" id="KZ820040">
    <property type="protein sequence ID" value="PWN49508.1"/>
    <property type="molecule type" value="Genomic_DNA"/>
</dbReference>
<dbReference type="Proteomes" id="UP000245626">
    <property type="component" value="Unassembled WGS sequence"/>
</dbReference>